<name>A0A9P8TSY2_9HYPO</name>
<accession>A0A9P8TSY2</accession>
<dbReference type="Proteomes" id="UP000827724">
    <property type="component" value="Unassembled WGS sequence"/>
</dbReference>
<dbReference type="EMBL" id="JAIWOZ010000007">
    <property type="protein sequence ID" value="KAH6603623.1"/>
    <property type="molecule type" value="Genomic_DNA"/>
</dbReference>
<sequence length="110" mass="12382">MSTKLRVWLERKEHSVEGHTKQAILTFNGKIIWGPRGCHDNTSQLAQALDAADPRFQLILMDKPHSVEGHTYYISVSANNHVYLDKLSTHENMVGLVQAIDDVLLSETEA</sequence>
<dbReference type="OrthoDB" id="4524829at2759"/>
<gene>
    <name evidence="1" type="ORF">Trco_008398</name>
</gene>
<protein>
    <submittedName>
        <fullName evidence="1">Uncharacterized protein</fullName>
    </submittedName>
</protein>
<evidence type="ECO:0000313" key="2">
    <source>
        <dbReference type="Proteomes" id="UP000827724"/>
    </source>
</evidence>
<dbReference type="AlphaFoldDB" id="A0A9P8TSY2"/>
<keyword evidence="2" id="KW-1185">Reference proteome</keyword>
<reference evidence="1" key="1">
    <citation type="submission" date="2021-08" db="EMBL/GenBank/DDBJ databases">
        <title>Chromosome-Level Trichoderma cornu-damae using Hi-C Data.</title>
        <authorList>
            <person name="Kim C.S."/>
        </authorList>
    </citation>
    <scope>NUCLEOTIDE SEQUENCE</scope>
    <source>
        <strain evidence="1">KA19-0412C</strain>
    </source>
</reference>
<organism evidence="1 2">
    <name type="scientific">Trichoderma cornu-damae</name>
    <dbReference type="NCBI Taxonomy" id="654480"/>
    <lineage>
        <taxon>Eukaryota</taxon>
        <taxon>Fungi</taxon>
        <taxon>Dikarya</taxon>
        <taxon>Ascomycota</taxon>
        <taxon>Pezizomycotina</taxon>
        <taxon>Sordariomycetes</taxon>
        <taxon>Hypocreomycetidae</taxon>
        <taxon>Hypocreales</taxon>
        <taxon>Hypocreaceae</taxon>
        <taxon>Trichoderma</taxon>
    </lineage>
</organism>
<proteinExistence type="predicted"/>
<evidence type="ECO:0000313" key="1">
    <source>
        <dbReference type="EMBL" id="KAH6603623.1"/>
    </source>
</evidence>
<comment type="caution">
    <text evidence="1">The sequence shown here is derived from an EMBL/GenBank/DDBJ whole genome shotgun (WGS) entry which is preliminary data.</text>
</comment>